<accession>A0AAE0P3N0</accession>
<organism evidence="2 3">
    <name type="scientific">Sordaria brevicollis</name>
    <dbReference type="NCBI Taxonomy" id="83679"/>
    <lineage>
        <taxon>Eukaryota</taxon>
        <taxon>Fungi</taxon>
        <taxon>Dikarya</taxon>
        <taxon>Ascomycota</taxon>
        <taxon>Pezizomycotina</taxon>
        <taxon>Sordariomycetes</taxon>
        <taxon>Sordariomycetidae</taxon>
        <taxon>Sordariales</taxon>
        <taxon>Sordariaceae</taxon>
        <taxon>Sordaria</taxon>
    </lineage>
</organism>
<dbReference type="EMBL" id="JAUTDP010000011">
    <property type="protein sequence ID" value="KAK3392630.1"/>
    <property type="molecule type" value="Genomic_DNA"/>
</dbReference>
<sequence length="575" mass="62483">MPPKKPNSPGAECSFTDAEHKLIYAIFMNMANLQVELPRVAKFMGYSDDSTAAVRIQDFLDKVRQDALGIAKKEGQNPDKVFRHTAVTLPIVPTLASASKANARKRAREDQNPGDNDPVVDKRPKPDPSLSDISGPRKLSAPVGKLGLKTPNPYTTHSANAGLQTIAPAPIPNSNNVANQTTTMGMDMGINSFPSSQMLEAQGLSNGHGHGLHSGISPFGTGQVGDGPTFNVSAVQNPLAGPNDVGNGLQSARNMGTLGSGNNGPGINVPSMRRHPIRGNMSSQTAMNGTAMGRPPPNGTPYNPFMGNMSFHGNTLGLDAGCLDQTSYCTNQWNQISVGTFNPNLAVHNLHNPFLFPPESLVGNQRTPSSLNIAGPHVSQQVPTPAPTPQINVAQEQQQQQQLQTQQGQPQNTQLHRAQIYHAQLREALLNPARTRQLHLHQAARVRMSSTHQAQTQRVQQAQVQQAQAPAQQPVQQSLVHQAQVQQAQAQQPVQHALVQQELFQQELVQQELVQQAQVQQAHVQQDIVQQAQLHQPVQQEHVQQELDSQLTHEEQRQLVADLQLIKEDLGLVQC</sequence>
<feature type="region of interest" description="Disordered" evidence="1">
    <location>
        <begin position="98"/>
        <end position="145"/>
    </location>
</feature>
<reference evidence="2" key="2">
    <citation type="submission" date="2023-07" db="EMBL/GenBank/DDBJ databases">
        <authorList>
            <consortium name="Lawrence Berkeley National Laboratory"/>
            <person name="Haridas S."/>
            <person name="Hensen N."/>
            <person name="Bonometti L."/>
            <person name="Westerberg I."/>
            <person name="Brannstrom I.O."/>
            <person name="Guillou S."/>
            <person name="Cros-Aarteil S."/>
            <person name="Calhoun S."/>
            <person name="Kuo A."/>
            <person name="Mondo S."/>
            <person name="Pangilinan J."/>
            <person name="Riley R."/>
            <person name="LaButti K."/>
            <person name="Andreopoulos B."/>
            <person name="Lipzen A."/>
            <person name="Chen C."/>
            <person name="Yanf M."/>
            <person name="Daum C."/>
            <person name="Ng V."/>
            <person name="Clum A."/>
            <person name="Steindorff A."/>
            <person name="Ohm R."/>
            <person name="Martin F."/>
            <person name="Silar P."/>
            <person name="Natvig D."/>
            <person name="Lalanne C."/>
            <person name="Gautier V."/>
            <person name="Ament-velasquez S.L."/>
            <person name="Kruys A."/>
            <person name="Hutchinson M.I."/>
            <person name="Powell A.J."/>
            <person name="Barry K."/>
            <person name="Miller A.N."/>
            <person name="Grigoriev I.V."/>
            <person name="Debuchy R."/>
            <person name="Gladieux P."/>
            <person name="Thoren M.H."/>
            <person name="Johannesson H."/>
        </authorList>
    </citation>
    <scope>NUCLEOTIDE SEQUENCE</scope>
    <source>
        <strain evidence="2">FGSC 1904</strain>
    </source>
</reference>
<evidence type="ECO:0000313" key="3">
    <source>
        <dbReference type="Proteomes" id="UP001281003"/>
    </source>
</evidence>
<protein>
    <submittedName>
        <fullName evidence="2">Uncharacterized protein</fullName>
    </submittedName>
</protein>
<dbReference type="Proteomes" id="UP001281003">
    <property type="component" value="Unassembled WGS sequence"/>
</dbReference>
<proteinExistence type="predicted"/>
<name>A0AAE0P3N0_SORBR</name>
<evidence type="ECO:0000313" key="2">
    <source>
        <dbReference type="EMBL" id="KAK3392630.1"/>
    </source>
</evidence>
<comment type="caution">
    <text evidence="2">The sequence shown here is derived from an EMBL/GenBank/DDBJ whole genome shotgun (WGS) entry which is preliminary data.</text>
</comment>
<feature type="region of interest" description="Disordered" evidence="1">
    <location>
        <begin position="366"/>
        <end position="388"/>
    </location>
</feature>
<gene>
    <name evidence="2" type="ORF">B0T20DRAFT_396258</name>
</gene>
<dbReference type="AlphaFoldDB" id="A0AAE0P3N0"/>
<evidence type="ECO:0000256" key="1">
    <source>
        <dbReference type="SAM" id="MobiDB-lite"/>
    </source>
</evidence>
<reference evidence="2" key="1">
    <citation type="journal article" date="2023" name="Mol. Phylogenet. Evol.">
        <title>Genome-scale phylogeny and comparative genomics of the fungal order Sordariales.</title>
        <authorList>
            <person name="Hensen N."/>
            <person name="Bonometti L."/>
            <person name="Westerberg I."/>
            <person name="Brannstrom I.O."/>
            <person name="Guillou S."/>
            <person name="Cros-Aarteil S."/>
            <person name="Calhoun S."/>
            <person name="Haridas S."/>
            <person name="Kuo A."/>
            <person name="Mondo S."/>
            <person name="Pangilinan J."/>
            <person name="Riley R."/>
            <person name="LaButti K."/>
            <person name="Andreopoulos B."/>
            <person name="Lipzen A."/>
            <person name="Chen C."/>
            <person name="Yan M."/>
            <person name="Daum C."/>
            <person name="Ng V."/>
            <person name="Clum A."/>
            <person name="Steindorff A."/>
            <person name="Ohm R.A."/>
            <person name="Martin F."/>
            <person name="Silar P."/>
            <person name="Natvig D.O."/>
            <person name="Lalanne C."/>
            <person name="Gautier V."/>
            <person name="Ament-Velasquez S.L."/>
            <person name="Kruys A."/>
            <person name="Hutchinson M.I."/>
            <person name="Powell A.J."/>
            <person name="Barry K."/>
            <person name="Miller A.N."/>
            <person name="Grigoriev I.V."/>
            <person name="Debuchy R."/>
            <person name="Gladieux P."/>
            <person name="Hiltunen Thoren M."/>
            <person name="Johannesson H."/>
        </authorList>
    </citation>
    <scope>NUCLEOTIDE SEQUENCE</scope>
    <source>
        <strain evidence="2">FGSC 1904</strain>
    </source>
</reference>
<keyword evidence="3" id="KW-1185">Reference proteome</keyword>